<name>A0A4V1IPR7_9FUNG</name>
<keyword evidence="2" id="KW-0418">Kinase</keyword>
<sequence>QDLKPENLLYRDTSENSDLVVADFGVSNVSFVHGDDLLTTLCGSPMYAAPEVLRRTGHHKPADLWSIGVIAYCVLAGYPPFDFAEGFADLCDAIVRGRYSFDPPYWDNISPAAKDFVRSLLQVRPERRPTARKAMVHPWL</sequence>
<dbReference type="InterPro" id="IPR000719">
    <property type="entry name" value="Prot_kinase_dom"/>
</dbReference>
<keyword evidence="3" id="KW-1185">Reference proteome</keyword>
<dbReference type="Pfam" id="PF00069">
    <property type="entry name" value="Pkinase"/>
    <property type="match status" value="1"/>
</dbReference>
<dbReference type="PANTHER" id="PTHR24347">
    <property type="entry name" value="SERINE/THREONINE-PROTEIN KINASE"/>
    <property type="match status" value="1"/>
</dbReference>
<dbReference type="AlphaFoldDB" id="A0A4V1IPR7"/>
<feature type="non-terminal residue" evidence="2">
    <location>
        <position position="140"/>
    </location>
</feature>
<organism evidence="2 3">
    <name type="scientific">Blyttiomyces helicus</name>
    <dbReference type="NCBI Taxonomy" id="388810"/>
    <lineage>
        <taxon>Eukaryota</taxon>
        <taxon>Fungi</taxon>
        <taxon>Fungi incertae sedis</taxon>
        <taxon>Chytridiomycota</taxon>
        <taxon>Chytridiomycota incertae sedis</taxon>
        <taxon>Chytridiomycetes</taxon>
        <taxon>Chytridiomycetes incertae sedis</taxon>
        <taxon>Blyttiomyces</taxon>
    </lineage>
</organism>
<dbReference type="Gene3D" id="1.10.510.10">
    <property type="entry name" value="Transferase(Phosphotransferase) domain 1"/>
    <property type="match status" value="1"/>
</dbReference>
<evidence type="ECO:0000313" key="3">
    <source>
        <dbReference type="Proteomes" id="UP000269721"/>
    </source>
</evidence>
<gene>
    <name evidence="2" type="ORF">BDK51DRAFT_15096</name>
</gene>
<dbReference type="PROSITE" id="PS50011">
    <property type="entry name" value="PROTEIN_KINASE_DOM"/>
    <property type="match status" value="1"/>
</dbReference>
<dbReference type="SUPFAM" id="SSF56112">
    <property type="entry name" value="Protein kinase-like (PK-like)"/>
    <property type="match status" value="1"/>
</dbReference>
<evidence type="ECO:0000259" key="1">
    <source>
        <dbReference type="PROSITE" id="PS50011"/>
    </source>
</evidence>
<feature type="domain" description="Protein kinase" evidence="1">
    <location>
        <begin position="1"/>
        <end position="140"/>
    </location>
</feature>
<accession>A0A4V1IPR7</accession>
<protein>
    <submittedName>
        <fullName evidence="2">Kinase-like domain-containing protein</fullName>
    </submittedName>
</protein>
<reference evidence="3" key="1">
    <citation type="journal article" date="2018" name="Nat. Microbiol.">
        <title>Leveraging single-cell genomics to expand the fungal tree of life.</title>
        <authorList>
            <person name="Ahrendt S.R."/>
            <person name="Quandt C.A."/>
            <person name="Ciobanu D."/>
            <person name="Clum A."/>
            <person name="Salamov A."/>
            <person name="Andreopoulos B."/>
            <person name="Cheng J.F."/>
            <person name="Woyke T."/>
            <person name="Pelin A."/>
            <person name="Henrissat B."/>
            <person name="Reynolds N.K."/>
            <person name="Benny G.L."/>
            <person name="Smith M.E."/>
            <person name="James T.Y."/>
            <person name="Grigoriev I.V."/>
        </authorList>
    </citation>
    <scope>NUCLEOTIDE SEQUENCE [LARGE SCALE GENOMIC DNA]</scope>
</reference>
<dbReference type="GO" id="GO:0004672">
    <property type="term" value="F:protein kinase activity"/>
    <property type="evidence" value="ECO:0007669"/>
    <property type="project" value="InterPro"/>
</dbReference>
<dbReference type="SMART" id="SM00220">
    <property type="entry name" value="S_TKc"/>
    <property type="match status" value="1"/>
</dbReference>
<dbReference type="OrthoDB" id="40902at2759"/>
<keyword evidence="2" id="KW-0808">Transferase</keyword>
<dbReference type="Proteomes" id="UP000269721">
    <property type="component" value="Unassembled WGS sequence"/>
</dbReference>
<evidence type="ECO:0000313" key="2">
    <source>
        <dbReference type="EMBL" id="RKO83997.1"/>
    </source>
</evidence>
<dbReference type="GO" id="GO:0005524">
    <property type="term" value="F:ATP binding"/>
    <property type="evidence" value="ECO:0007669"/>
    <property type="project" value="InterPro"/>
</dbReference>
<feature type="non-terminal residue" evidence="2">
    <location>
        <position position="1"/>
    </location>
</feature>
<proteinExistence type="predicted"/>
<dbReference type="EMBL" id="ML000611">
    <property type="protein sequence ID" value="RKO83997.1"/>
    <property type="molecule type" value="Genomic_DNA"/>
</dbReference>
<dbReference type="InterPro" id="IPR011009">
    <property type="entry name" value="Kinase-like_dom_sf"/>
</dbReference>